<keyword evidence="5" id="KW-1185">Reference proteome</keyword>
<dbReference type="PROSITE" id="PS00101">
    <property type="entry name" value="HEXAPEP_TRANSFERASES"/>
    <property type="match status" value="1"/>
</dbReference>
<feature type="domain" description="Nucleotidyl transferase" evidence="2">
    <location>
        <begin position="6"/>
        <end position="237"/>
    </location>
</feature>
<dbReference type="InterPro" id="IPR018357">
    <property type="entry name" value="Hexapep_transf_CS"/>
</dbReference>
<dbReference type="AlphaFoldDB" id="E1QV02"/>
<dbReference type="Pfam" id="PF25087">
    <property type="entry name" value="GMPPB_C"/>
    <property type="match status" value="1"/>
</dbReference>
<keyword evidence="4" id="KW-0808">Transferase</keyword>
<proteinExistence type="inferred from homology"/>
<evidence type="ECO:0000259" key="3">
    <source>
        <dbReference type="Pfam" id="PF25087"/>
    </source>
</evidence>
<protein>
    <submittedName>
        <fullName evidence="4">Nucleotidyl transferase</fullName>
    </submittedName>
</protein>
<name>E1QV02_VULDI</name>
<dbReference type="InterPro" id="IPR029044">
    <property type="entry name" value="Nucleotide-diphossugar_trans"/>
</dbReference>
<dbReference type="RefSeq" id="WP_013336918.1">
    <property type="nucleotide sequence ID" value="NC_014537.1"/>
</dbReference>
<evidence type="ECO:0000313" key="5">
    <source>
        <dbReference type="Proteomes" id="UP000006681"/>
    </source>
</evidence>
<accession>E1QV02</accession>
<reference evidence="4 5" key="1">
    <citation type="journal article" date="2010" name="Stand. Genomic Sci.">
        <title>Complete genome sequence of Vulcanisaeta distributa type strain (IC-017).</title>
        <authorList>
            <person name="Mavromatis K."/>
            <person name="Sikorski J."/>
            <person name="Pabst E."/>
            <person name="Teshima H."/>
            <person name="Lapidus A."/>
            <person name="Lucas S."/>
            <person name="Nolan M."/>
            <person name="Glavina Del Rio T."/>
            <person name="Cheng J.F."/>
            <person name="Bruce D."/>
            <person name="Goodwin L."/>
            <person name="Pitluck S."/>
            <person name="Liolios K."/>
            <person name="Ivanova N."/>
            <person name="Mikhailova N."/>
            <person name="Pati A."/>
            <person name="Chen A."/>
            <person name="Palaniappan K."/>
            <person name="Land M."/>
            <person name="Hauser L."/>
            <person name="Chang Y.J."/>
            <person name="Jeffries C.D."/>
            <person name="Rohde M."/>
            <person name="Spring S."/>
            <person name="Goker M."/>
            <person name="Wirth R."/>
            <person name="Woyke T."/>
            <person name="Bristow J."/>
            <person name="Eisen J.A."/>
            <person name="Markowitz V."/>
            <person name="Hugenholtz P."/>
            <person name="Klenk H.P."/>
            <person name="Kyrpides N.C."/>
        </authorList>
    </citation>
    <scope>NUCLEOTIDE SEQUENCE [LARGE SCALE GENOMIC DNA]</scope>
    <source>
        <strain evidence="5">DSM 14429 / JCM 11212 / NBRC 100878 / IC-017</strain>
    </source>
</reference>
<dbReference type="InterPro" id="IPR056729">
    <property type="entry name" value="GMPPB_C"/>
</dbReference>
<dbReference type="Gene3D" id="3.90.550.10">
    <property type="entry name" value="Spore Coat Polysaccharide Biosynthesis Protein SpsA, Chain A"/>
    <property type="match status" value="1"/>
</dbReference>
<dbReference type="KEGG" id="vdi:Vdis_1821"/>
<gene>
    <name evidence="4" type="ordered locus">Vdis_1821</name>
</gene>
<dbReference type="GeneID" id="9752766"/>
<dbReference type="InterPro" id="IPR005835">
    <property type="entry name" value="NTP_transferase_dom"/>
</dbReference>
<dbReference type="HOGENOM" id="CLU_029499_0_2_2"/>
<dbReference type="EMBL" id="CP002100">
    <property type="protein sequence ID" value="ADN51193.1"/>
    <property type="molecule type" value="Genomic_DNA"/>
</dbReference>
<evidence type="ECO:0000313" key="4">
    <source>
        <dbReference type="EMBL" id="ADN51193.1"/>
    </source>
</evidence>
<dbReference type="STRING" id="572478.Vdis_1821"/>
<feature type="domain" description="Mannose-1-phosphate guanyltransferase C-terminal" evidence="3">
    <location>
        <begin position="260"/>
        <end position="368"/>
    </location>
</feature>
<organism evidence="4 5">
    <name type="scientific">Vulcanisaeta distributa (strain DSM 14429 / JCM 11212 / NBRC 100878 / IC-017)</name>
    <dbReference type="NCBI Taxonomy" id="572478"/>
    <lineage>
        <taxon>Archaea</taxon>
        <taxon>Thermoproteota</taxon>
        <taxon>Thermoprotei</taxon>
        <taxon>Thermoproteales</taxon>
        <taxon>Thermoproteaceae</taxon>
        <taxon>Vulcanisaeta</taxon>
    </lineage>
</organism>
<comment type="similarity">
    <text evidence="1">Belongs to the transferase hexapeptide repeat family.</text>
</comment>
<dbReference type="eggNOG" id="arCOG00666">
    <property type="taxonomic scope" value="Archaea"/>
</dbReference>
<dbReference type="PANTHER" id="PTHR22572">
    <property type="entry name" value="SUGAR-1-PHOSPHATE GUANYL TRANSFERASE"/>
    <property type="match status" value="1"/>
</dbReference>
<sequence>MKSYDAIILAGGLATRLRPLSYSRPKPLLPVLDREIIDWIMESITRIPLNRVFISIRYMGDLIKEHMEKVWSEFKDRLIFVMENKPLGDAGPISLINEKYELTDTFLVVYGDILSNIDANALVNFHEKMGGTATITLTRVDDVSRYGVAQLDETNRIINFIEKPKQYVGSNLINAGFYVFTKEIIKLIPKNPENQVKLAIDVIPKLLRMGEVYGYIHNGLWFDIGTPEDYMRANFSVLTNRCRDVNNGCINIDLPSTVTIQPPVYLGPNVTIGSSTEIGPNVIIHRNTKVGNTVKVVNSLIFEGSSLCDGVYVSGSIIGSNTYIGKWARVEDGSVIGDGVYIKDSVFIAKNTKIGPYREIMEPIYREGEIIL</sequence>
<evidence type="ECO:0000256" key="1">
    <source>
        <dbReference type="ARBA" id="ARBA00007274"/>
    </source>
</evidence>
<dbReference type="SUPFAM" id="SSF53448">
    <property type="entry name" value="Nucleotide-diphospho-sugar transferases"/>
    <property type="match status" value="1"/>
</dbReference>
<evidence type="ECO:0000259" key="2">
    <source>
        <dbReference type="Pfam" id="PF00483"/>
    </source>
</evidence>
<dbReference type="GO" id="GO:0016740">
    <property type="term" value="F:transferase activity"/>
    <property type="evidence" value="ECO:0007669"/>
    <property type="project" value="UniProtKB-KW"/>
</dbReference>
<dbReference type="Gene3D" id="2.160.10.10">
    <property type="entry name" value="Hexapeptide repeat proteins"/>
    <property type="match status" value="1"/>
</dbReference>
<dbReference type="CDD" id="cd04181">
    <property type="entry name" value="NTP_transferase"/>
    <property type="match status" value="1"/>
</dbReference>
<dbReference type="Proteomes" id="UP000006681">
    <property type="component" value="Chromosome"/>
</dbReference>
<dbReference type="InterPro" id="IPR050486">
    <property type="entry name" value="Mannose-1P_guanyltransferase"/>
</dbReference>
<dbReference type="Pfam" id="PF00483">
    <property type="entry name" value="NTP_transferase"/>
    <property type="match status" value="1"/>
</dbReference>
<reference evidence="5" key="2">
    <citation type="journal article" date="2010" name="Stand. Genomic Sci.">
        <title>Complete genome sequence of Vulcanisaeta distributa type strain (IC-017T).</title>
        <authorList>
            <person name="Mavromatis K."/>
            <person name="Sikorski J."/>
            <person name="Pabst E."/>
            <person name="Teshima H."/>
            <person name="Lapidus A."/>
            <person name="Lucas S."/>
            <person name="Nolan M."/>
            <person name="Glavina Del Rio T."/>
            <person name="Cheng J."/>
            <person name="Bruce D."/>
            <person name="Goodwin L."/>
            <person name="Pitluck S."/>
            <person name="Liolios K."/>
            <person name="Ivanova N."/>
            <person name="Mikhailova N."/>
            <person name="Pati A."/>
            <person name="Chen A."/>
            <person name="Palaniappan K."/>
            <person name="Land M."/>
            <person name="Hauser L."/>
            <person name="Chang Y."/>
            <person name="Jeffries C."/>
            <person name="Rohde M."/>
            <person name="Spring S."/>
            <person name="Goker M."/>
            <person name="Wirth R."/>
            <person name="Woyke T."/>
            <person name="Bristow J."/>
            <person name="Eisen J."/>
            <person name="Markowitz V."/>
            <person name="Hugenholtz P."/>
            <person name="Klenk H."/>
            <person name="Kyrpides N."/>
        </authorList>
    </citation>
    <scope>NUCLEOTIDE SEQUENCE [LARGE SCALE GENOMIC DNA]</scope>
    <source>
        <strain evidence="5">DSM 14429 / JCM 11212 / NBRC 100878 / IC-017</strain>
    </source>
</reference>
<dbReference type="OrthoDB" id="15372at2157"/>